<dbReference type="InterPro" id="IPR006569">
    <property type="entry name" value="CID_dom"/>
</dbReference>
<dbReference type="Gene3D" id="6.10.250.2560">
    <property type="match status" value="1"/>
</dbReference>
<comment type="similarity">
    <text evidence="3">Belongs to the UPF0400 (RTT103) family.</text>
</comment>
<reference evidence="7" key="1">
    <citation type="submission" date="2015-02" db="EMBL/GenBank/DDBJ databases">
        <title>Genome sequencing for Strongylocentrotus purpuratus.</title>
        <authorList>
            <person name="Murali S."/>
            <person name="Liu Y."/>
            <person name="Vee V."/>
            <person name="English A."/>
            <person name="Wang M."/>
            <person name="Skinner E."/>
            <person name="Han Y."/>
            <person name="Muzny D.M."/>
            <person name="Worley K.C."/>
            <person name="Gibbs R.A."/>
        </authorList>
    </citation>
    <scope>NUCLEOTIDE SEQUENCE</scope>
</reference>
<dbReference type="OrthoDB" id="10069473at2759"/>
<comment type="subcellular location">
    <subcellularLocation>
        <location evidence="1">Nucleus</location>
    </subcellularLocation>
</comment>
<sequence>MSSFTEKALVDKLVTLTNTQQSIQTMSLWLIHHRKHAKKIVTVWYTLLVKAKPSRKLGFIYLANDVVQNSKKKGPEFNKEYAGVMPTAFGHVYDTTTDGKTYAALQKVLKVWQDRNVFEKDVLKKIELSNDEGEDIPEPDIAEPEDEAVSPPQQDEVKESKREQQEEEESTPATKKPKLEDLQRILDEEEEELQQIEDMPDPDELAQVLRDLEHSASSDASVRERIAKLPPEVQDISMLEKIKDKEDAEHLSSVVNEAVLMLSDYNSRLSSEMNQRESLMKMLSSYKIGQQHHLRTSVKKLEEYKDRLERVTMVRKELKSHIQNLPDLSLLPDVTGGLAPLPSAGDLFSIDM</sequence>
<dbReference type="RefSeq" id="XP_779930.1">
    <property type="nucleotide sequence ID" value="XM_774837.5"/>
</dbReference>
<evidence type="ECO:0000313" key="7">
    <source>
        <dbReference type="Proteomes" id="UP000007110"/>
    </source>
</evidence>
<feature type="domain" description="CID" evidence="5">
    <location>
        <begin position="1"/>
        <end position="134"/>
    </location>
</feature>
<dbReference type="Gene3D" id="1.25.40.90">
    <property type="match status" value="1"/>
</dbReference>
<dbReference type="CTD" id="58490"/>
<dbReference type="GeneID" id="575939"/>
<feature type="region of interest" description="Disordered" evidence="4">
    <location>
        <begin position="129"/>
        <end position="180"/>
    </location>
</feature>
<protein>
    <recommendedName>
        <fullName evidence="5">CID domain-containing protein</fullName>
    </recommendedName>
</protein>
<dbReference type="GO" id="GO:0031124">
    <property type="term" value="P:mRNA 3'-end processing"/>
    <property type="evidence" value="ECO:0000318"/>
    <property type="project" value="GO_Central"/>
</dbReference>
<dbReference type="CDD" id="cd17002">
    <property type="entry name" value="CID_RPRD1"/>
    <property type="match status" value="1"/>
</dbReference>
<dbReference type="KEGG" id="spu:575939"/>
<dbReference type="PANTHER" id="PTHR12460">
    <property type="entry name" value="CYCLIN-DEPENDENT KINASE INHIBITOR-RELATED PROTEIN"/>
    <property type="match status" value="1"/>
</dbReference>
<dbReference type="GO" id="GO:0042802">
    <property type="term" value="F:identical protein binding"/>
    <property type="evidence" value="ECO:0007669"/>
    <property type="project" value="UniProtKB-ARBA"/>
</dbReference>
<dbReference type="PROSITE" id="PS51391">
    <property type="entry name" value="CID"/>
    <property type="match status" value="1"/>
</dbReference>
<dbReference type="InterPro" id="IPR032337">
    <property type="entry name" value="RPRD1A/B_C"/>
</dbReference>
<dbReference type="Pfam" id="PF04818">
    <property type="entry name" value="CID"/>
    <property type="match status" value="1"/>
</dbReference>
<evidence type="ECO:0000256" key="2">
    <source>
        <dbReference type="ARBA" id="ARBA00023242"/>
    </source>
</evidence>
<evidence type="ECO:0000256" key="1">
    <source>
        <dbReference type="ARBA" id="ARBA00004123"/>
    </source>
</evidence>
<feature type="compositionally biased region" description="Basic and acidic residues" evidence="4">
    <location>
        <begin position="155"/>
        <end position="164"/>
    </location>
</feature>
<dbReference type="GO" id="GO:0001111">
    <property type="term" value="P:RNA polymerase II promoter clearance"/>
    <property type="evidence" value="ECO:0007669"/>
    <property type="project" value="UniProtKB-ARBA"/>
</dbReference>
<dbReference type="InParanoid" id="A0A7M7RDY5"/>
<dbReference type="OMA" id="KTWQREL"/>
<feature type="compositionally biased region" description="Acidic residues" evidence="4">
    <location>
        <begin position="129"/>
        <end position="148"/>
    </location>
</feature>
<dbReference type="PANTHER" id="PTHR12460:SF0">
    <property type="entry name" value="CID DOMAIN-CONTAINING PROTEIN-RELATED"/>
    <property type="match status" value="1"/>
</dbReference>
<dbReference type="InterPro" id="IPR008942">
    <property type="entry name" value="ENTH_VHS"/>
</dbReference>
<dbReference type="GO" id="GO:0005654">
    <property type="term" value="C:nucleoplasm"/>
    <property type="evidence" value="ECO:0007669"/>
    <property type="project" value="UniProtKB-ARBA"/>
</dbReference>
<accession>A0A7M7RDY5</accession>
<proteinExistence type="inferred from homology"/>
<evidence type="ECO:0000259" key="5">
    <source>
        <dbReference type="PROSITE" id="PS51391"/>
    </source>
</evidence>
<dbReference type="SMART" id="SM00582">
    <property type="entry name" value="RPR"/>
    <property type="match status" value="1"/>
</dbReference>
<dbReference type="SUPFAM" id="SSF48464">
    <property type="entry name" value="ENTH/VHS domain"/>
    <property type="match status" value="1"/>
</dbReference>
<keyword evidence="7" id="KW-1185">Reference proteome</keyword>
<reference evidence="6" key="2">
    <citation type="submission" date="2021-01" db="UniProtKB">
        <authorList>
            <consortium name="EnsemblMetazoa"/>
        </authorList>
    </citation>
    <scope>IDENTIFICATION</scope>
</reference>
<dbReference type="FunFam" id="1.25.40.90:FF:000007">
    <property type="entry name" value="Regulation of nuclear pre-mRNA domain-containing protein 1B"/>
    <property type="match status" value="1"/>
</dbReference>
<dbReference type="GO" id="GO:0097550">
    <property type="term" value="C:transcription preinitiation complex"/>
    <property type="evidence" value="ECO:0007669"/>
    <property type="project" value="UniProtKB-ARBA"/>
</dbReference>
<dbReference type="Proteomes" id="UP000007110">
    <property type="component" value="Unassembled WGS sequence"/>
</dbReference>
<dbReference type="GO" id="GO:0000993">
    <property type="term" value="F:RNA polymerase II complex binding"/>
    <property type="evidence" value="ECO:0000318"/>
    <property type="project" value="GO_Central"/>
</dbReference>
<dbReference type="EnsemblMetazoa" id="XM_774837">
    <property type="protein sequence ID" value="XP_779930"/>
    <property type="gene ID" value="LOC575939"/>
</dbReference>
<evidence type="ECO:0000256" key="4">
    <source>
        <dbReference type="SAM" id="MobiDB-lite"/>
    </source>
</evidence>
<dbReference type="AlphaFoldDB" id="A0A7M7RDY5"/>
<evidence type="ECO:0000313" key="6">
    <source>
        <dbReference type="EnsemblMetazoa" id="XP_779930"/>
    </source>
</evidence>
<evidence type="ECO:0000256" key="3">
    <source>
        <dbReference type="ARBA" id="ARBA00034310"/>
    </source>
</evidence>
<organism evidence="6 7">
    <name type="scientific">Strongylocentrotus purpuratus</name>
    <name type="common">Purple sea urchin</name>
    <dbReference type="NCBI Taxonomy" id="7668"/>
    <lineage>
        <taxon>Eukaryota</taxon>
        <taxon>Metazoa</taxon>
        <taxon>Echinodermata</taxon>
        <taxon>Eleutherozoa</taxon>
        <taxon>Echinozoa</taxon>
        <taxon>Echinoidea</taxon>
        <taxon>Euechinoidea</taxon>
        <taxon>Echinacea</taxon>
        <taxon>Camarodonta</taxon>
        <taxon>Echinidea</taxon>
        <taxon>Strongylocentrotidae</taxon>
        <taxon>Strongylocentrotus</taxon>
    </lineage>
</organism>
<dbReference type="Pfam" id="PF16566">
    <property type="entry name" value="CREPT"/>
    <property type="match status" value="1"/>
</dbReference>
<keyword evidence="2" id="KW-0539">Nucleus</keyword>
<name>A0A7M7RDY5_STRPU</name>